<evidence type="ECO:0000256" key="9">
    <source>
        <dbReference type="ARBA" id="ARBA00048793"/>
    </source>
</evidence>
<dbReference type="EC" id="1.1.1.169" evidence="3 10"/>
<dbReference type="Gene3D" id="1.10.1040.10">
    <property type="entry name" value="N-(1-d-carboxylethyl)-l-norvaline Dehydrogenase, domain 2"/>
    <property type="match status" value="1"/>
</dbReference>
<name>A0A2S3QWH1_VIBVL</name>
<keyword evidence="7 10" id="KW-0560">Oxidoreductase</keyword>
<comment type="pathway">
    <text evidence="1 10">Cofactor biosynthesis; (R)-pantothenate biosynthesis; (R)-pantoate from 3-methyl-2-oxobutanoate: step 2/2.</text>
</comment>
<dbReference type="InterPro" id="IPR003710">
    <property type="entry name" value="ApbA"/>
</dbReference>
<evidence type="ECO:0000256" key="7">
    <source>
        <dbReference type="ARBA" id="ARBA00023002"/>
    </source>
</evidence>
<dbReference type="InterPro" id="IPR013332">
    <property type="entry name" value="KPR_N"/>
</dbReference>
<keyword evidence="5 10" id="KW-0566">Pantothenate biosynthesis</keyword>
<proteinExistence type="inferred from homology"/>
<feature type="domain" description="Ketopantoate reductase N-terminal" evidence="11">
    <location>
        <begin position="4"/>
        <end position="142"/>
    </location>
</feature>
<protein>
    <recommendedName>
        <fullName evidence="4 10">2-dehydropantoate 2-reductase</fullName>
        <ecNumber evidence="3 10">1.1.1.169</ecNumber>
    </recommendedName>
    <alternativeName>
        <fullName evidence="8 10">Ketopantoate reductase</fullName>
    </alternativeName>
</protein>
<dbReference type="InterPro" id="IPR008927">
    <property type="entry name" value="6-PGluconate_DH-like_C_sf"/>
</dbReference>
<dbReference type="PANTHER" id="PTHR43765:SF2">
    <property type="entry name" value="2-DEHYDROPANTOATE 2-REDUCTASE"/>
    <property type="match status" value="1"/>
</dbReference>
<dbReference type="GO" id="GO:0005737">
    <property type="term" value="C:cytoplasm"/>
    <property type="evidence" value="ECO:0007669"/>
    <property type="project" value="TreeGrafter"/>
</dbReference>
<sequence>MVNILILGPGAVGSLWATKLKLAGHNVALWGRSDASEHPLQLDDSSAMTFKHRHLPSLQSADLILVTVKAWQVMAAIEPLLPHINSDTIILLMHNGMGTASQVAEKLAYNPIVVATTTHGAYKPHSQQVLHTGQGITQLGGFNAQGAQCEFLQAVLDHALPSVTWNPNIQQALWTKLAINCAINPLTAIHQCKNGELADERFHQQLERITQELVDVMVEEGIEVTFDTLQQTIMNVIHATAENYSSMRQDVFHQRRTEIDYITGYLLQAAHKHQIDAAENAKLYQHIKQIEQSWTEQ</sequence>
<reference evidence="13 14" key="1">
    <citation type="journal article" date="2018" name="Front. Microbiol.">
        <title>Phylogeny of Vibrio vulnificus from the Analysis of the Core-Genome: Implications for Intra-Species Taxonomy.</title>
        <authorList>
            <person name="Roig F.J."/>
            <person name="Gonzalez-Candelas F."/>
            <person name="Sanjuan E."/>
            <person name="Fouz B."/>
            <person name="Feil E.J."/>
            <person name="Llorens C."/>
            <person name="Baker-Austin C."/>
            <person name="Oliver J.D."/>
            <person name="Danin-Poleg Y."/>
            <person name="Gibas C.J."/>
            <person name="Kashi Y."/>
            <person name="Gulig P.A."/>
            <person name="Morrison S.S."/>
            <person name="Amaro C."/>
        </authorList>
    </citation>
    <scope>NUCLEOTIDE SEQUENCE [LARGE SCALE GENOMIC DNA]</scope>
    <source>
        <strain evidence="13 14">CECT4608</strain>
    </source>
</reference>
<comment type="caution">
    <text evidence="13">The sequence shown here is derived from an EMBL/GenBank/DDBJ whole genome shotgun (WGS) entry which is preliminary data.</text>
</comment>
<evidence type="ECO:0000256" key="2">
    <source>
        <dbReference type="ARBA" id="ARBA00007870"/>
    </source>
</evidence>
<dbReference type="NCBIfam" id="TIGR00745">
    <property type="entry name" value="apbA_panE"/>
    <property type="match status" value="1"/>
</dbReference>
<dbReference type="NCBIfam" id="NF005087">
    <property type="entry name" value="PRK06522.1-1"/>
    <property type="match status" value="1"/>
</dbReference>
<dbReference type="InterPro" id="IPR036291">
    <property type="entry name" value="NAD(P)-bd_dom_sf"/>
</dbReference>
<evidence type="ECO:0000256" key="4">
    <source>
        <dbReference type="ARBA" id="ARBA00019465"/>
    </source>
</evidence>
<dbReference type="GO" id="GO:0015940">
    <property type="term" value="P:pantothenate biosynthetic process"/>
    <property type="evidence" value="ECO:0007669"/>
    <property type="project" value="UniProtKB-UniPathway"/>
</dbReference>
<dbReference type="SUPFAM" id="SSF51735">
    <property type="entry name" value="NAD(P)-binding Rossmann-fold domains"/>
    <property type="match status" value="1"/>
</dbReference>
<dbReference type="InterPro" id="IPR013752">
    <property type="entry name" value="KPA_reductase"/>
</dbReference>
<accession>A0A2S3QWH1</accession>
<evidence type="ECO:0000256" key="1">
    <source>
        <dbReference type="ARBA" id="ARBA00004994"/>
    </source>
</evidence>
<organism evidence="13 14">
    <name type="scientific">Vibrio vulnificus</name>
    <dbReference type="NCBI Taxonomy" id="672"/>
    <lineage>
        <taxon>Bacteria</taxon>
        <taxon>Pseudomonadati</taxon>
        <taxon>Pseudomonadota</taxon>
        <taxon>Gammaproteobacteria</taxon>
        <taxon>Vibrionales</taxon>
        <taxon>Vibrionaceae</taxon>
        <taxon>Vibrio</taxon>
    </lineage>
</organism>
<dbReference type="Pfam" id="PF08546">
    <property type="entry name" value="ApbA_C"/>
    <property type="match status" value="1"/>
</dbReference>
<keyword evidence="6 10" id="KW-0521">NADP</keyword>
<gene>
    <name evidence="13" type="ORF">CRN52_24865</name>
</gene>
<dbReference type="Pfam" id="PF02558">
    <property type="entry name" value="ApbA"/>
    <property type="match status" value="1"/>
</dbReference>
<evidence type="ECO:0000256" key="6">
    <source>
        <dbReference type="ARBA" id="ARBA00022857"/>
    </source>
</evidence>
<evidence type="ECO:0000259" key="12">
    <source>
        <dbReference type="Pfam" id="PF08546"/>
    </source>
</evidence>
<dbReference type="UniPathway" id="UPA00028">
    <property type="reaction ID" value="UER00004"/>
</dbReference>
<dbReference type="Proteomes" id="UP000237466">
    <property type="component" value="Unassembled WGS sequence"/>
</dbReference>
<feature type="domain" description="Ketopantoate reductase C-terminal" evidence="12">
    <location>
        <begin position="168"/>
        <end position="291"/>
    </location>
</feature>
<evidence type="ECO:0000256" key="8">
    <source>
        <dbReference type="ARBA" id="ARBA00032024"/>
    </source>
</evidence>
<dbReference type="SUPFAM" id="SSF48179">
    <property type="entry name" value="6-phosphogluconate dehydrogenase C-terminal domain-like"/>
    <property type="match status" value="1"/>
</dbReference>
<evidence type="ECO:0000256" key="5">
    <source>
        <dbReference type="ARBA" id="ARBA00022655"/>
    </source>
</evidence>
<evidence type="ECO:0000313" key="13">
    <source>
        <dbReference type="EMBL" id="POB42215.1"/>
    </source>
</evidence>
<evidence type="ECO:0000256" key="10">
    <source>
        <dbReference type="RuleBase" id="RU362068"/>
    </source>
</evidence>
<evidence type="ECO:0000313" key="14">
    <source>
        <dbReference type="Proteomes" id="UP000237466"/>
    </source>
</evidence>
<dbReference type="GO" id="GO:0008677">
    <property type="term" value="F:2-dehydropantoate 2-reductase activity"/>
    <property type="evidence" value="ECO:0007669"/>
    <property type="project" value="UniProtKB-EC"/>
</dbReference>
<dbReference type="AlphaFoldDB" id="A0A2S3QWH1"/>
<evidence type="ECO:0000256" key="3">
    <source>
        <dbReference type="ARBA" id="ARBA00013014"/>
    </source>
</evidence>
<dbReference type="PANTHER" id="PTHR43765">
    <property type="entry name" value="2-DEHYDROPANTOATE 2-REDUCTASE-RELATED"/>
    <property type="match status" value="1"/>
</dbReference>
<dbReference type="Gene3D" id="3.40.50.720">
    <property type="entry name" value="NAD(P)-binding Rossmann-like Domain"/>
    <property type="match status" value="1"/>
</dbReference>
<comment type="function">
    <text evidence="10">Catalyzes the NADPH-dependent reduction of ketopantoate into pantoic acid.</text>
</comment>
<dbReference type="GO" id="GO:0050661">
    <property type="term" value="F:NADP binding"/>
    <property type="evidence" value="ECO:0007669"/>
    <property type="project" value="TreeGrafter"/>
</dbReference>
<dbReference type="InterPro" id="IPR050838">
    <property type="entry name" value="Ketopantoate_reductase"/>
</dbReference>
<dbReference type="InterPro" id="IPR013328">
    <property type="entry name" value="6PGD_dom2"/>
</dbReference>
<comment type="catalytic activity">
    <reaction evidence="9 10">
        <text>(R)-pantoate + NADP(+) = 2-dehydropantoate + NADPH + H(+)</text>
        <dbReference type="Rhea" id="RHEA:16233"/>
        <dbReference type="ChEBI" id="CHEBI:11561"/>
        <dbReference type="ChEBI" id="CHEBI:15378"/>
        <dbReference type="ChEBI" id="CHEBI:15980"/>
        <dbReference type="ChEBI" id="CHEBI:57783"/>
        <dbReference type="ChEBI" id="CHEBI:58349"/>
        <dbReference type="EC" id="1.1.1.169"/>
    </reaction>
</comment>
<comment type="similarity">
    <text evidence="2 10">Belongs to the ketopantoate reductase family.</text>
</comment>
<evidence type="ECO:0000259" key="11">
    <source>
        <dbReference type="Pfam" id="PF02558"/>
    </source>
</evidence>
<dbReference type="EMBL" id="PDGH01000146">
    <property type="protein sequence ID" value="POB42215.1"/>
    <property type="molecule type" value="Genomic_DNA"/>
</dbReference>